<dbReference type="GeneID" id="104781849"/>
<reference evidence="3" key="2">
    <citation type="submission" date="2025-08" db="UniProtKB">
        <authorList>
            <consortium name="RefSeq"/>
        </authorList>
    </citation>
    <scope>IDENTIFICATION</scope>
    <source>
        <tissue evidence="3">Leaf</tissue>
    </source>
</reference>
<dbReference type="RefSeq" id="XP_010504921.1">
    <property type="nucleotide sequence ID" value="XM_010506619.2"/>
</dbReference>
<keyword evidence="1" id="KW-0175">Coiled coil</keyword>
<evidence type="ECO:0000313" key="3">
    <source>
        <dbReference type="RefSeq" id="XP_010504921.1"/>
    </source>
</evidence>
<name>A0ABM0YRP4_CAMSA</name>
<evidence type="ECO:0000256" key="1">
    <source>
        <dbReference type="SAM" id="Coils"/>
    </source>
</evidence>
<accession>A0ABM0YRP4</accession>
<organism evidence="2 3">
    <name type="scientific">Camelina sativa</name>
    <name type="common">False flax</name>
    <name type="synonym">Myagrum sativum</name>
    <dbReference type="NCBI Taxonomy" id="90675"/>
    <lineage>
        <taxon>Eukaryota</taxon>
        <taxon>Viridiplantae</taxon>
        <taxon>Streptophyta</taxon>
        <taxon>Embryophyta</taxon>
        <taxon>Tracheophyta</taxon>
        <taxon>Spermatophyta</taxon>
        <taxon>Magnoliopsida</taxon>
        <taxon>eudicotyledons</taxon>
        <taxon>Gunneridae</taxon>
        <taxon>Pentapetalae</taxon>
        <taxon>rosids</taxon>
        <taxon>malvids</taxon>
        <taxon>Brassicales</taxon>
        <taxon>Brassicaceae</taxon>
        <taxon>Camelineae</taxon>
        <taxon>Camelina</taxon>
    </lineage>
</organism>
<feature type="coiled-coil region" evidence="1">
    <location>
        <begin position="127"/>
        <end position="154"/>
    </location>
</feature>
<protein>
    <submittedName>
        <fullName evidence="3">Uncharacterized protein LOC104781849</fullName>
    </submittedName>
</protein>
<keyword evidence="2" id="KW-1185">Reference proteome</keyword>
<dbReference type="Proteomes" id="UP000694864">
    <property type="component" value="Chromosome 4"/>
</dbReference>
<sequence>MALSAAFKERLDQMEFTRKQRLDLLQAEKELQVNKSQILATKHQSIQSIERRCLMLDQKIASQNLKITVLRSNIEDLDSKYQNYIHQLRTLKSEVEELKELDEEREKYYMVKRLETNEFMQTVERFRSENRFQIENLRNRIRELKSAFEEIHEKNSYLQNTS</sequence>
<dbReference type="PANTHER" id="PTHR37214">
    <property type="entry name" value="CYTOMEGALOVIRUS UL139 PROTEIN"/>
    <property type="match status" value="1"/>
</dbReference>
<dbReference type="PANTHER" id="PTHR37214:SF2">
    <property type="entry name" value="CYTOMEGALOVIRUS UL139 PROTEIN"/>
    <property type="match status" value="1"/>
</dbReference>
<proteinExistence type="predicted"/>
<dbReference type="InterPro" id="IPR021042">
    <property type="entry name" value="Herpes_UL139_cytomegalovirus"/>
</dbReference>
<reference evidence="2" key="1">
    <citation type="journal article" date="2014" name="Nat. Commun.">
        <title>The emerging biofuel crop Camelina sativa retains a highly undifferentiated hexaploid genome structure.</title>
        <authorList>
            <person name="Kagale S."/>
            <person name="Koh C."/>
            <person name="Nixon J."/>
            <person name="Bollina V."/>
            <person name="Clarke W.E."/>
            <person name="Tuteja R."/>
            <person name="Spillane C."/>
            <person name="Robinson S.J."/>
            <person name="Links M.G."/>
            <person name="Clarke C."/>
            <person name="Higgins E.E."/>
            <person name="Huebert T."/>
            <person name="Sharpe A.G."/>
            <person name="Parkin I.A."/>
        </authorList>
    </citation>
    <scope>NUCLEOTIDE SEQUENCE [LARGE SCALE GENOMIC DNA]</scope>
    <source>
        <strain evidence="2">cv. DH55</strain>
    </source>
</reference>
<evidence type="ECO:0000313" key="2">
    <source>
        <dbReference type="Proteomes" id="UP000694864"/>
    </source>
</evidence>
<feature type="coiled-coil region" evidence="1">
    <location>
        <begin position="74"/>
        <end position="101"/>
    </location>
</feature>
<dbReference type="Pfam" id="PF12507">
    <property type="entry name" value="HCMV_UL139"/>
    <property type="match status" value="1"/>
</dbReference>
<gene>
    <name evidence="3" type="primary">LOC104781849</name>
</gene>